<organism evidence="1 2">
    <name type="scientific">Neolewinella xylanilytica</name>
    <dbReference type="NCBI Taxonomy" id="1514080"/>
    <lineage>
        <taxon>Bacteria</taxon>
        <taxon>Pseudomonadati</taxon>
        <taxon>Bacteroidota</taxon>
        <taxon>Saprospiria</taxon>
        <taxon>Saprospirales</taxon>
        <taxon>Lewinellaceae</taxon>
        <taxon>Neolewinella</taxon>
    </lineage>
</organism>
<sequence length="119" mass="13302">MKYLFLTFSFLLAVTLSGQHSSVKVSEREGADHYTFSLRSTDLTEEIMNDVFATVSEGKVEGRFAGLIRTTLDDGVELKMNTQRRTFEVSYAGEDQAALAHAKTLAASLQERLKSEHPR</sequence>
<dbReference type="RefSeq" id="WP_104417896.1">
    <property type="nucleotide sequence ID" value="NZ_PTJC01000005.1"/>
</dbReference>
<evidence type="ECO:0000313" key="2">
    <source>
        <dbReference type="Proteomes" id="UP000237662"/>
    </source>
</evidence>
<name>A0A2S6I707_9BACT</name>
<protein>
    <submittedName>
        <fullName evidence="1">Uncharacterized protein</fullName>
    </submittedName>
</protein>
<keyword evidence="2" id="KW-1185">Reference proteome</keyword>
<reference evidence="1 2" key="1">
    <citation type="submission" date="2018-02" db="EMBL/GenBank/DDBJ databases">
        <title>Genomic Encyclopedia of Archaeal and Bacterial Type Strains, Phase II (KMG-II): from individual species to whole genera.</title>
        <authorList>
            <person name="Goeker M."/>
        </authorList>
    </citation>
    <scope>NUCLEOTIDE SEQUENCE [LARGE SCALE GENOMIC DNA]</scope>
    <source>
        <strain evidence="1 2">DSM 29526</strain>
    </source>
</reference>
<comment type="caution">
    <text evidence="1">The sequence shown here is derived from an EMBL/GenBank/DDBJ whole genome shotgun (WGS) entry which is preliminary data.</text>
</comment>
<evidence type="ECO:0000313" key="1">
    <source>
        <dbReference type="EMBL" id="PPK87281.1"/>
    </source>
</evidence>
<dbReference type="AlphaFoldDB" id="A0A2S6I707"/>
<proteinExistence type="predicted"/>
<accession>A0A2S6I707</accession>
<gene>
    <name evidence="1" type="ORF">CLV84_0219</name>
</gene>
<dbReference type="Proteomes" id="UP000237662">
    <property type="component" value="Unassembled WGS sequence"/>
</dbReference>
<dbReference type="EMBL" id="PTJC01000005">
    <property type="protein sequence ID" value="PPK87281.1"/>
    <property type="molecule type" value="Genomic_DNA"/>
</dbReference>